<evidence type="ECO:0000313" key="4">
    <source>
        <dbReference type="Proteomes" id="UP000054761"/>
    </source>
</evidence>
<accession>A0A0W0V6Y3</accession>
<dbReference type="PATRIC" id="fig|454.4.peg.2449"/>
<dbReference type="SUPFAM" id="SSF53474">
    <property type="entry name" value="alpha/beta-Hydrolases"/>
    <property type="match status" value="1"/>
</dbReference>
<dbReference type="Proteomes" id="UP000054761">
    <property type="component" value="Unassembled WGS sequence"/>
</dbReference>
<name>A0A0W0V6Y3_9GAMM</name>
<dbReference type="EMBL" id="LNYH01000141">
    <property type="protein sequence ID" value="KTD15854.1"/>
    <property type="molecule type" value="Genomic_DNA"/>
</dbReference>
<gene>
    <name evidence="3" type="ORF">Lisr_2241</name>
</gene>
<evidence type="ECO:0000259" key="2">
    <source>
        <dbReference type="Pfam" id="PF12146"/>
    </source>
</evidence>
<dbReference type="GO" id="GO:0052689">
    <property type="term" value="F:carboxylic ester hydrolase activity"/>
    <property type="evidence" value="ECO:0007669"/>
    <property type="project" value="UniProtKB-ARBA"/>
</dbReference>
<evidence type="ECO:0000313" key="3">
    <source>
        <dbReference type="EMBL" id="KTD15854.1"/>
    </source>
</evidence>
<comment type="caution">
    <text evidence="3">The sequence shown here is derived from an EMBL/GenBank/DDBJ whole genome shotgun (WGS) entry which is preliminary data.</text>
</comment>
<dbReference type="InterPro" id="IPR022742">
    <property type="entry name" value="Hydrolase_4"/>
</dbReference>
<organism evidence="3 4">
    <name type="scientific">Legionella israelensis</name>
    <dbReference type="NCBI Taxonomy" id="454"/>
    <lineage>
        <taxon>Bacteria</taxon>
        <taxon>Pseudomonadati</taxon>
        <taxon>Pseudomonadota</taxon>
        <taxon>Gammaproteobacteria</taxon>
        <taxon>Legionellales</taxon>
        <taxon>Legionellaceae</taxon>
        <taxon>Legionella</taxon>
    </lineage>
</organism>
<dbReference type="AlphaFoldDB" id="A0A0W0V6Y3"/>
<dbReference type="STRING" id="454.Lisr_2241"/>
<evidence type="ECO:0000256" key="1">
    <source>
        <dbReference type="ARBA" id="ARBA00022801"/>
    </source>
</evidence>
<dbReference type="PANTHER" id="PTHR22946">
    <property type="entry name" value="DIENELACTONE HYDROLASE DOMAIN-CONTAINING PROTEIN-RELATED"/>
    <property type="match status" value="1"/>
</dbReference>
<keyword evidence="4" id="KW-1185">Reference proteome</keyword>
<dbReference type="PANTHER" id="PTHR22946:SF9">
    <property type="entry name" value="POLYKETIDE TRANSFERASE AF380"/>
    <property type="match status" value="1"/>
</dbReference>
<sequence>MGTKIEFESQGNKLCGTLETPESGGYAYALFAHCFTCGKDIAAASRISRALTQGGIAVLRFDFTGLGNSDGDFANANFSSNVQDLVAAADFLRNTYQAPQLLIGHSLGGAAVLLAAQYIDEVKAVVTLGAPSNAEHVKHHFHLSLDKIEHEGEALVKLGAREFKIKKQFLEDIKQYKDTIEDKSHKALLIMHSPMDAVVPIHEAEKIYRAAKHPKSFISLDKADHLLTKKEDSEYAAKVLAAWSWHYVGKNEK</sequence>
<protein>
    <submittedName>
        <fullName evidence="3">Alpha/beta superfamily hydrolase</fullName>
    </submittedName>
</protein>
<keyword evidence="1 3" id="KW-0378">Hydrolase</keyword>
<dbReference type="RefSeq" id="WP_058502540.1">
    <property type="nucleotide sequence ID" value="NZ_CAAAJA010000033.1"/>
</dbReference>
<dbReference type="InterPro" id="IPR050261">
    <property type="entry name" value="FrsA_esterase"/>
</dbReference>
<dbReference type="Gene3D" id="3.40.50.1820">
    <property type="entry name" value="alpha/beta hydrolase"/>
    <property type="match status" value="1"/>
</dbReference>
<dbReference type="OrthoDB" id="9789573at2"/>
<reference evidence="3 4" key="1">
    <citation type="submission" date="2015-11" db="EMBL/GenBank/DDBJ databases">
        <title>Genomic analysis of 38 Legionella species identifies large and diverse effector repertoires.</title>
        <authorList>
            <person name="Burstein D."/>
            <person name="Amaro F."/>
            <person name="Zusman T."/>
            <person name="Lifshitz Z."/>
            <person name="Cohen O."/>
            <person name="Gilbert J.A."/>
            <person name="Pupko T."/>
            <person name="Shuman H.A."/>
            <person name="Segal G."/>
        </authorList>
    </citation>
    <scope>NUCLEOTIDE SEQUENCE [LARGE SCALE GENOMIC DNA]</scope>
    <source>
        <strain evidence="3 4">Bercovier 4</strain>
    </source>
</reference>
<dbReference type="Pfam" id="PF12146">
    <property type="entry name" value="Hydrolase_4"/>
    <property type="match status" value="1"/>
</dbReference>
<dbReference type="InterPro" id="IPR029058">
    <property type="entry name" value="AB_hydrolase_fold"/>
</dbReference>
<proteinExistence type="predicted"/>
<feature type="domain" description="Serine aminopeptidase S33" evidence="2">
    <location>
        <begin position="45"/>
        <end position="130"/>
    </location>
</feature>